<feature type="non-terminal residue" evidence="3">
    <location>
        <position position="358"/>
    </location>
</feature>
<name>A0A1S3Z9K9_TOBAC</name>
<dbReference type="AlphaFoldDB" id="A0A1S3Z9K9"/>
<dbReference type="PaxDb" id="4097-A0A1S3Z9K9"/>
<evidence type="ECO:0000256" key="1">
    <source>
        <dbReference type="SAM" id="MobiDB-lite"/>
    </source>
</evidence>
<evidence type="ECO:0000259" key="2">
    <source>
        <dbReference type="Pfam" id="PF07727"/>
    </source>
</evidence>
<dbReference type="Pfam" id="PF07727">
    <property type="entry name" value="RVT_2"/>
    <property type="match status" value="1"/>
</dbReference>
<dbReference type="PANTHER" id="PTHR11439">
    <property type="entry name" value="GAG-POL-RELATED RETROTRANSPOSON"/>
    <property type="match status" value="1"/>
</dbReference>
<dbReference type="STRING" id="4097.A0A1S3Z9K9"/>
<organism evidence="3">
    <name type="scientific">Nicotiana tabacum</name>
    <name type="common">Common tobacco</name>
    <dbReference type="NCBI Taxonomy" id="4097"/>
    <lineage>
        <taxon>Eukaryota</taxon>
        <taxon>Viridiplantae</taxon>
        <taxon>Streptophyta</taxon>
        <taxon>Embryophyta</taxon>
        <taxon>Tracheophyta</taxon>
        <taxon>Spermatophyta</taxon>
        <taxon>Magnoliopsida</taxon>
        <taxon>eudicotyledons</taxon>
        <taxon>Gunneridae</taxon>
        <taxon>Pentapetalae</taxon>
        <taxon>asterids</taxon>
        <taxon>lamiids</taxon>
        <taxon>Solanales</taxon>
        <taxon>Solanaceae</taxon>
        <taxon>Nicotianoideae</taxon>
        <taxon>Nicotianeae</taxon>
        <taxon>Nicotiana</taxon>
    </lineage>
</organism>
<dbReference type="PANTHER" id="PTHR11439:SF489">
    <property type="entry name" value="RNA-DIRECTED DNA POLYMERASE"/>
    <property type="match status" value="1"/>
</dbReference>
<dbReference type="InterPro" id="IPR013103">
    <property type="entry name" value="RVT_2"/>
</dbReference>
<feature type="region of interest" description="Disordered" evidence="1">
    <location>
        <begin position="48"/>
        <end position="112"/>
    </location>
</feature>
<reference evidence="3" key="1">
    <citation type="submission" date="2025-08" db="UniProtKB">
        <authorList>
            <consortium name="RefSeq"/>
        </authorList>
    </citation>
    <scope>IDENTIFICATION</scope>
</reference>
<proteinExistence type="predicted"/>
<feature type="compositionally biased region" description="Polar residues" evidence="1">
    <location>
        <begin position="79"/>
        <end position="104"/>
    </location>
</feature>
<feature type="compositionally biased region" description="Polar residues" evidence="1">
    <location>
        <begin position="48"/>
        <end position="62"/>
    </location>
</feature>
<dbReference type="KEGG" id="nta:107784511"/>
<protein>
    <recommendedName>
        <fullName evidence="2">Reverse transcriptase Ty1/copia-type domain-containing protein</fullName>
    </recommendedName>
</protein>
<feature type="domain" description="Reverse transcriptase Ty1/copia-type" evidence="2">
    <location>
        <begin position="173"/>
        <end position="246"/>
    </location>
</feature>
<dbReference type="RefSeq" id="XP_016461140.1">
    <property type="nucleotide sequence ID" value="XM_016605654.1"/>
</dbReference>
<dbReference type="OrthoDB" id="411615at2759"/>
<accession>A0A1S3Z9K9</accession>
<evidence type="ECO:0000313" key="3">
    <source>
        <dbReference type="RefSeq" id="XP_016461140.1"/>
    </source>
</evidence>
<sequence>MRSRDRLTGRAKIWFYGGKVLGIGKEYEGLYILQECAKAARITIECSTPEPSSTPIHTEQSPPASPTIAPEPHEPHPNSPQSSLANINTTSVEEGSSSDNTEITDPSLPQHVDTTDSSSILPLFLPSSQLPSPPAFYLKVFSVVIESNTYKEAATDQNWVHVMEQKIKALEDNHSWDIVDLPANKLTIGFKWVYKVNHKTNGEIYRYKIRLVDKGYTQQEGINYHETFSLVAKIVTTMTIIGVASSKEISNSLIEEANATLHKNFKMKDLEVGLSGCKPVSTPMEQNHKLTTIDYDKHVGNTVDALLEDVCSYQKLIALRVVRYIKGSLGLGILLSSRQTNTLTVYCDSDWAACPNTR</sequence>
<gene>
    <name evidence="3" type="primary">LOC107784511</name>
</gene>